<dbReference type="PANTHER" id="PTHR13355">
    <property type="entry name" value="GLUCOSAMINE 6-PHOSPHATE N-ACETYLTRANSFERASE"/>
    <property type="match status" value="1"/>
</dbReference>
<protein>
    <submittedName>
        <fullName evidence="2">GNAT family acetyltransferase YjcF</fullName>
    </submittedName>
</protein>
<gene>
    <name evidence="2" type="ORF">MNBD_GAMMA12-639</name>
</gene>
<dbReference type="CDD" id="cd04301">
    <property type="entry name" value="NAT_SF"/>
    <property type="match status" value="1"/>
</dbReference>
<dbReference type="InterPro" id="IPR016181">
    <property type="entry name" value="Acyl_CoA_acyltransferase"/>
</dbReference>
<dbReference type="GO" id="GO:0004343">
    <property type="term" value="F:glucosamine 6-phosphate N-acetyltransferase activity"/>
    <property type="evidence" value="ECO:0007669"/>
    <property type="project" value="TreeGrafter"/>
</dbReference>
<sequence length="174" mass="19961">MSDIKVIEASWSQHSKLLSAIRREVFIREQNVPELLEWDGIDAECQHVLAIKMTQNVLLDDAANVVRYNYPEIDLGLDKNNQDKDLYQFVIGVGRLASDGQIGRMAISKNYRRQGIGNQILHQLIHLAKGRGQSYVYLHAQCYAVAFYQQAGFHTIGNRFMDAGIEHIKMEKQW</sequence>
<organism evidence="2">
    <name type="scientific">hydrothermal vent metagenome</name>
    <dbReference type="NCBI Taxonomy" id="652676"/>
    <lineage>
        <taxon>unclassified sequences</taxon>
        <taxon>metagenomes</taxon>
        <taxon>ecological metagenomes</taxon>
    </lineage>
</organism>
<dbReference type="PANTHER" id="PTHR13355:SF11">
    <property type="entry name" value="GLUCOSAMINE 6-PHOSPHATE N-ACETYLTRANSFERASE"/>
    <property type="match status" value="1"/>
</dbReference>
<feature type="domain" description="N-acetyltransferase" evidence="1">
    <location>
        <begin position="25"/>
        <end position="174"/>
    </location>
</feature>
<keyword evidence="2" id="KW-0808">Transferase</keyword>
<dbReference type="Gene3D" id="3.40.630.30">
    <property type="match status" value="1"/>
</dbReference>
<dbReference type="SUPFAM" id="SSF55729">
    <property type="entry name" value="Acyl-CoA N-acyltransferases (Nat)"/>
    <property type="match status" value="1"/>
</dbReference>
<dbReference type="EMBL" id="UOFL01000094">
    <property type="protein sequence ID" value="VAW75866.1"/>
    <property type="molecule type" value="Genomic_DNA"/>
</dbReference>
<name>A0A3B0Z593_9ZZZZ</name>
<reference evidence="2" key="1">
    <citation type="submission" date="2018-06" db="EMBL/GenBank/DDBJ databases">
        <authorList>
            <person name="Zhirakovskaya E."/>
        </authorList>
    </citation>
    <scope>NUCLEOTIDE SEQUENCE</scope>
</reference>
<dbReference type="Pfam" id="PF13673">
    <property type="entry name" value="Acetyltransf_10"/>
    <property type="match status" value="1"/>
</dbReference>
<dbReference type="AlphaFoldDB" id="A0A3B0Z593"/>
<dbReference type="InterPro" id="IPR000182">
    <property type="entry name" value="GNAT_dom"/>
</dbReference>
<dbReference type="PROSITE" id="PS51186">
    <property type="entry name" value="GNAT"/>
    <property type="match status" value="1"/>
</dbReference>
<evidence type="ECO:0000313" key="2">
    <source>
        <dbReference type="EMBL" id="VAW75866.1"/>
    </source>
</evidence>
<dbReference type="InterPro" id="IPR039143">
    <property type="entry name" value="GNPNAT1-like"/>
</dbReference>
<proteinExistence type="predicted"/>
<accession>A0A3B0Z593</accession>
<evidence type="ECO:0000259" key="1">
    <source>
        <dbReference type="PROSITE" id="PS51186"/>
    </source>
</evidence>